<evidence type="ECO:0000313" key="1">
    <source>
        <dbReference type="EMBL" id="QDS86163.1"/>
    </source>
</evidence>
<keyword evidence="2" id="KW-1185">Reference proteome</keyword>
<accession>A0A517LU65</accession>
<gene>
    <name evidence="1" type="ORF">EC9_03220</name>
</gene>
<sequence>MPLGERHTPSLVLGGLSGSLALRRSMLAHDSVRQAAAELMGDPNYDGEMVSDLMAMGFPAHLVQEYTESQSPGLATRMWDSIAHNLFTLPGNRQEDADSRSRKYRQADLLRKKSGVRVQPSFQNGIGVTLPDMDNSFATGRKF</sequence>
<proteinExistence type="predicted"/>
<reference evidence="1 2" key="1">
    <citation type="submission" date="2019-02" db="EMBL/GenBank/DDBJ databases">
        <title>Deep-cultivation of Planctomycetes and their phenomic and genomic characterization uncovers novel biology.</title>
        <authorList>
            <person name="Wiegand S."/>
            <person name="Jogler M."/>
            <person name="Boedeker C."/>
            <person name="Pinto D."/>
            <person name="Vollmers J."/>
            <person name="Rivas-Marin E."/>
            <person name="Kohn T."/>
            <person name="Peeters S.H."/>
            <person name="Heuer A."/>
            <person name="Rast P."/>
            <person name="Oberbeckmann S."/>
            <person name="Bunk B."/>
            <person name="Jeske O."/>
            <person name="Meyerdierks A."/>
            <person name="Storesund J.E."/>
            <person name="Kallscheuer N."/>
            <person name="Luecker S."/>
            <person name="Lage O.M."/>
            <person name="Pohl T."/>
            <person name="Merkel B.J."/>
            <person name="Hornburger P."/>
            <person name="Mueller R.-W."/>
            <person name="Bruemmer F."/>
            <person name="Labrenz M."/>
            <person name="Spormann A.M."/>
            <person name="Op den Camp H."/>
            <person name="Overmann J."/>
            <person name="Amann R."/>
            <person name="Jetten M.S.M."/>
            <person name="Mascher T."/>
            <person name="Medema M.H."/>
            <person name="Devos D.P."/>
            <person name="Kaster A.-K."/>
            <person name="Ovreas L."/>
            <person name="Rohde M."/>
            <person name="Galperin M.Y."/>
            <person name="Jogler C."/>
        </authorList>
    </citation>
    <scope>NUCLEOTIDE SEQUENCE [LARGE SCALE GENOMIC DNA]</scope>
    <source>
        <strain evidence="1 2">EC9</strain>
    </source>
</reference>
<organism evidence="1 2">
    <name type="scientific">Rosistilla ulvae</name>
    <dbReference type="NCBI Taxonomy" id="1930277"/>
    <lineage>
        <taxon>Bacteria</taxon>
        <taxon>Pseudomonadati</taxon>
        <taxon>Planctomycetota</taxon>
        <taxon>Planctomycetia</taxon>
        <taxon>Pirellulales</taxon>
        <taxon>Pirellulaceae</taxon>
        <taxon>Rosistilla</taxon>
    </lineage>
</organism>
<dbReference type="AlphaFoldDB" id="A0A517LU65"/>
<dbReference type="EMBL" id="CP036261">
    <property type="protein sequence ID" value="QDS86163.1"/>
    <property type="molecule type" value="Genomic_DNA"/>
</dbReference>
<evidence type="ECO:0000313" key="2">
    <source>
        <dbReference type="Proteomes" id="UP000319557"/>
    </source>
</evidence>
<dbReference type="Proteomes" id="UP000319557">
    <property type="component" value="Chromosome"/>
</dbReference>
<name>A0A517LU65_9BACT</name>
<protein>
    <submittedName>
        <fullName evidence="1">Uncharacterized protein</fullName>
    </submittedName>
</protein>
<dbReference type="KEGG" id="ruv:EC9_03220"/>